<proteinExistence type="inferred from homology"/>
<reference evidence="5 6" key="1">
    <citation type="submission" date="2020-08" db="EMBL/GenBank/DDBJ databases">
        <title>Genomic Encyclopedia of Type Strains, Phase III (KMG-III): the genomes of soil and plant-associated and newly described type strains.</title>
        <authorList>
            <person name="Whitman W."/>
        </authorList>
    </citation>
    <scope>NUCLEOTIDE SEQUENCE [LARGE SCALE GENOMIC DNA]</scope>
    <source>
        <strain evidence="5 6">CECT 5995</strain>
    </source>
</reference>
<accession>A0A7W5G6L1</accession>
<sequence length="119" mass="12352">MNVQIMQKRMPSAQGGFTLIELLIVVAIIGILAAIAIPQYQNYVDRSADAACKAEARSFGTAVAAERASDEADPTLAEVFGDDYADECGVGVSGDDSNLIDYDSGTGTDDASGTIRVGS</sequence>
<evidence type="ECO:0000256" key="1">
    <source>
        <dbReference type="ARBA" id="ARBA00005233"/>
    </source>
</evidence>
<organism evidence="5 6">
    <name type="scientific">Halomonas organivorans</name>
    <dbReference type="NCBI Taxonomy" id="257772"/>
    <lineage>
        <taxon>Bacteria</taxon>
        <taxon>Pseudomonadati</taxon>
        <taxon>Pseudomonadota</taxon>
        <taxon>Gammaproteobacteria</taxon>
        <taxon>Oceanospirillales</taxon>
        <taxon>Halomonadaceae</taxon>
        <taxon>Halomonas</taxon>
    </lineage>
</organism>
<evidence type="ECO:0000313" key="5">
    <source>
        <dbReference type="EMBL" id="MBB3142022.1"/>
    </source>
</evidence>
<dbReference type="PANTHER" id="PTHR30093:SF34">
    <property type="entry name" value="PREPILIN PEPTIDASE-DEPENDENT PROTEIN D"/>
    <property type="match status" value="1"/>
</dbReference>
<keyword evidence="4" id="KW-0472">Membrane</keyword>
<dbReference type="EMBL" id="JACHXM010000016">
    <property type="protein sequence ID" value="MBB3142022.1"/>
    <property type="molecule type" value="Genomic_DNA"/>
</dbReference>
<comment type="caution">
    <text evidence="5">The sequence shown here is derived from an EMBL/GenBank/DDBJ whole genome shotgun (WGS) entry which is preliminary data.</text>
</comment>
<protein>
    <submittedName>
        <fullName evidence="5">Type IV pilus assembly protein PilA</fullName>
    </submittedName>
</protein>
<keyword evidence="4" id="KW-0812">Transmembrane</keyword>
<dbReference type="PANTHER" id="PTHR30093">
    <property type="entry name" value="GENERAL SECRETION PATHWAY PROTEIN G"/>
    <property type="match status" value="1"/>
</dbReference>
<name>A0A7W5G6L1_9GAMM</name>
<evidence type="ECO:0000256" key="2">
    <source>
        <dbReference type="ARBA" id="ARBA00022481"/>
    </source>
</evidence>
<dbReference type="Pfam" id="PF07963">
    <property type="entry name" value="N_methyl"/>
    <property type="match status" value="1"/>
</dbReference>
<gene>
    <name evidence="5" type="ORF">FHR96_002907</name>
</gene>
<keyword evidence="4" id="KW-1133">Transmembrane helix</keyword>
<keyword evidence="2" id="KW-0488">Methylation</keyword>
<keyword evidence="6" id="KW-1185">Reference proteome</keyword>
<evidence type="ECO:0000256" key="3">
    <source>
        <dbReference type="SAM" id="MobiDB-lite"/>
    </source>
</evidence>
<feature type="region of interest" description="Disordered" evidence="3">
    <location>
        <begin position="99"/>
        <end position="119"/>
    </location>
</feature>
<dbReference type="Gene3D" id="3.30.700.10">
    <property type="entry name" value="Glycoprotein, Type 4 Pilin"/>
    <property type="match status" value="1"/>
</dbReference>
<dbReference type="NCBIfam" id="TIGR02532">
    <property type="entry name" value="IV_pilin_GFxxxE"/>
    <property type="match status" value="1"/>
</dbReference>
<dbReference type="AlphaFoldDB" id="A0A7W5G6L1"/>
<dbReference type="Proteomes" id="UP000525987">
    <property type="component" value="Unassembled WGS sequence"/>
</dbReference>
<feature type="transmembrane region" description="Helical" evidence="4">
    <location>
        <begin position="16"/>
        <end position="37"/>
    </location>
</feature>
<dbReference type="RefSeq" id="WP_379685057.1">
    <property type="nucleotide sequence ID" value="NZ_JACHXM010000016.1"/>
</dbReference>
<dbReference type="PROSITE" id="PS00409">
    <property type="entry name" value="PROKAR_NTER_METHYL"/>
    <property type="match status" value="1"/>
</dbReference>
<dbReference type="InterPro" id="IPR045584">
    <property type="entry name" value="Pilin-like"/>
</dbReference>
<dbReference type="SUPFAM" id="SSF54523">
    <property type="entry name" value="Pili subunits"/>
    <property type="match status" value="1"/>
</dbReference>
<dbReference type="InterPro" id="IPR012902">
    <property type="entry name" value="N_methyl_site"/>
</dbReference>
<evidence type="ECO:0000313" key="6">
    <source>
        <dbReference type="Proteomes" id="UP000525987"/>
    </source>
</evidence>
<evidence type="ECO:0000256" key="4">
    <source>
        <dbReference type="SAM" id="Phobius"/>
    </source>
</evidence>
<comment type="similarity">
    <text evidence="1">Belongs to the N-Me-Phe pilin family.</text>
</comment>